<keyword evidence="4" id="KW-1185">Reference proteome</keyword>
<accession>A0AAD7A0R9</accession>
<evidence type="ECO:0000256" key="2">
    <source>
        <dbReference type="SAM" id="MobiDB-lite"/>
    </source>
</evidence>
<feature type="coiled-coil region" evidence="1">
    <location>
        <begin position="119"/>
        <end position="157"/>
    </location>
</feature>
<feature type="region of interest" description="Disordered" evidence="2">
    <location>
        <begin position="157"/>
        <end position="180"/>
    </location>
</feature>
<feature type="region of interest" description="Disordered" evidence="2">
    <location>
        <begin position="1"/>
        <end position="100"/>
    </location>
</feature>
<comment type="caution">
    <text evidence="3">The sequence shown here is derived from an EMBL/GenBank/DDBJ whole genome shotgun (WGS) entry which is preliminary data.</text>
</comment>
<evidence type="ECO:0000256" key="1">
    <source>
        <dbReference type="SAM" id="Coils"/>
    </source>
</evidence>
<proteinExistence type="predicted"/>
<dbReference type="Proteomes" id="UP001218218">
    <property type="component" value="Unassembled WGS sequence"/>
</dbReference>
<protein>
    <submittedName>
        <fullName evidence="3">Uncharacterized protein</fullName>
    </submittedName>
</protein>
<evidence type="ECO:0000313" key="4">
    <source>
        <dbReference type="Proteomes" id="UP001218218"/>
    </source>
</evidence>
<reference evidence="3" key="1">
    <citation type="submission" date="2023-03" db="EMBL/GenBank/DDBJ databases">
        <title>Massive genome expansion in bonnet fungi (Mycena s.s.) driven by repeated elements and novel gene families across ecological guilds.</title>
        <authorList>
            <consortium name="Lawrence Berkeley National Laboratory"/>
            <person name="Harder C.B."/>
            <person name="Miyauchi S."/>
            <person name="Viragh M."/>
            <person name="Kuo A."/>
            <person name="Thoen E."/>
            <person name="Andreopoulos B."/>
            <person name="Lu D."/>
            <person name="Skrede I."/>
            <person name="Drula E."/>
            <person name="Henrissat B."/>
            <person name="Morin E."/>
            <person name="Kohler A."/>
            <person name="Barry K."/>
            <person name="LaButti K."/>
            <person name="Morin E."/>
            <person name="Salamov A."/>
            <person name="Lipzen A."/>
            <person name="Mereny Z."/>
            <person name="Hegedus B."/>
            <person name="Baldrian P."/>
            <person name="Stursova M."/>
            <person name="Weitz H."/>
            <person name="Taylor A."/>
            <person name="Grigoriev I.V."/>
            <person name="Nagy L.G."/>
            <person name="Martin F."/>
            <person name="Kauserud H."/>
        </authorList>
    </citation>
    <scope>NUCLEOTIDE SEQUENCE</scope>
    <source>
        <strain evidence="3">CBHHK002</strain>
    </source>
</reference>
<keyword evidence="1" id="KW-0175">Coiled coil</keyword>
<dbReference type="EMBL" id="JARIHO010000020">
    <property type="protein sequence ID" value="KAJ7347131.1"/>
    <property type="molecule type" value="Genomic_DNA"/>
</dbReference>
<feature type="compositionally biased region" description="Polar residues" evidence="2">
    <location>
        <begin position="163"/>
        <end position="172"/>
    </location>
</feature>
<organism evidence="3 4">
    <name type="scientific">Mycena albidolilacea</name>
    <dbReference type="NCBI Taxonomy" id="1033008"/>
    <lineage>
        <taxon>Eukaryota</taxon>
        <taxon>Fungi</taxon>
        <taxon>Dikarya</taxon>
        <taxon>Basidiomycota</taxon>
        <taxon>Agaricomycotina</taxon>
        <taxon>Agaricomycetes</taxon>
        <taxon>Agaricomycetidae</taxon>
        <taxon>Agaricales</taxon>
        <taxon>Marasmiineae</taxon>
        <taxon>Mycenaceae</taxon>
        <taxon>Mycena</taxon>
    </lineage>
</organism>
<name>A0AAD7A0R9_9AGAR</name>
<evidence type="ECO:0000313" key="3">
    <source>
        <dbReference type="EMBL" id="KAJ7347131.1"/>
    </source>
</evidence>
<gene>
    <name evidence="3" type="ORF">DFH08DRAFT_1081009</name>
</gene>
<feature type="compositionally biased region" description="Low complexity" evidence="2">
    <location>
        <begin position="60"/>
        <end position="86"/>
    </location>
</feature>
<sequence>MPLFKHNTNEPAPVAEQPTRKGTMFSRHRSVSPQPAPTAASNNANQRRGFFGGGRSSLDNNNPNAPNGNNNLNRNGSVMSGNSSVRSGGGSFFGRGGGNNFDIHKDPTVMAAREKLTHAENAEAEADRALFQARAMVREAKDHIRVLEREAAAEARRAKAKQAVSNDVSKSASGLGRHGT</sequence>
<dbReference type="AlphaFoldDB" id="A0AAD7A0R9"/>
<feature type="compositionally biased region" description="Gly residues" evidence="2">
    <location>
        <begin position="87"/>
        <end position="99"/>
    </location>
</feature>